<accession>A0A419PJV8</accession>
<protein>
    <submittedName>
        <fullName evidence="1">Uncharacterized protein</fullName>
    </submittedName>
</protein>
<comment type="caution">
    <text evidence="1">The sequence shown here is derived from an EMBL/GenBank/DDBJ whole genome shotgun (WGS) entry which is preliminary data.</text>
</comment>
<evidence type="ECO:0000313" key="2">
    <source>
        <dbReference type="Proteomes" id="UP000286415"/>
    </source>
</evidence>
<sequence length="76" mass="8356">MRATAEHIPDDSIERARFLACAQLTNQNAGLCMNRMPSAMIPLLNVPARGISANQNGDDAARQLAAKFQLRYTIKI</sequence>
<proteinExistence type="predicted"/>
<gene>
    <name evidence="1" type="ORF">CSKR_102622</name>
</gene>
<dbReference type="AlphaFoldDB" id="A0A419PJV8"/>
<dbReference type="EMBL" id="NIRI02000013">
    <property type="protein sequence ID" value="KAG5452786.1"/>
    <property type="molecule type" value="Genomic_DNA"/>
</dbReference>
<organism evidence="1 2">
    <name type="scientific">Clonorchis sinensis</name>
    <name type="common">Chinese liver fluke</name>
    <dbReference type="NCBI Taxonomy" id="79923"/>
    <lineage>
        <taxon>Eukaryota</taxon>
        <taxon>Metazoa</taxon>
        <taxon>Spiralia</taxon>
        <taxon>Lophotrochozoa</taxon>
        <taxon>Platyhelminthes</taxon>
        <taxon>Trematoda</taxon>
        <taxon>Digenea</taxon>
        <taxon>Opisthorchiida</taxon>
        <taxon>Opisthorchiata</taxon>
        <taxon>Opisthorchiidae</taxon>
        <taxon>Clonorchis</taxon>
    </lineage>
</organism>
<dbReference type="InParanoid" id="A0A419PJV8"/>
<reference evidence="1 2" key="2">
    <citation type="journal article" date="2021" name="Genomics">
        <title>High-quality reference genome for Clonorchis sinensis.</title>
        <authorList>
            <person name="Young N.D."/>
            <person name="Stroehlein A.J."/>
            <person name="Kinkar L."/>
            <person name="Wang T."/>
            <person name="Sohn W.M."/>
            <person name="Chang B.C.H."/>
            <person name="Kaur P."/>
            <person name="Weisz D."/>
            <person name="Dudchenko O."/>
            <person name="Aiden E.L."/>
            <person name="Korhonen P.K."/>
            <person name="Gasser R.B."/>
        </authorList>
    </citation>
    <scope>NUCLEOTIDE SEQUENCE [LARGE SCALE GENOMIC DNA]</scope>
    <source>
        <strain evidence="1">Cs-k2</strain>
    </source>
</reference>
<keyword evidence="2" id="KW-1185">Reference proteome</keyword>
<evidence type="ECO:0000313" key="1">
    <source>
        <dbReference type="EMBL" id="KAG5452786.1"/>
    </source>
</evidence>
<dbReference type="Proteomes" id="UP000286415">
    <property type="component" value="Unassembled WGS sequence"/>
</dbReference>
<reference evidence="1 2" key="1">
    <citation type="journal article" date="2018" name="Biotechnol. Adv.">
        <title>Improved genomic resources and new bioinformatic workflow for the carcinogenic parasite Clonorchis sinensis: Biotechnological implications.</title>
        <authorList>
            <person name="Wang D."/>
            <person name="Korhonen P.K."/>
            <person name="Gasser R.B."/>
            <person name="Young N.D."/>
        </authorList>
    </citation>
    <scope>NUCLEOTIDE SEQUENCE [LARGE SCALE GENOMIC DNA]</scope>
    <source>
        <strain evidence="1">Cs-k2</strain>
    </source>
</reference>
<name>A0A419PJV8_CLOSI</name>